<dbReference type="OrthoDB" id="1921208at2759"/>
<accession>A0A1B9H2N9</accession>
<gene>
    <name evidence="3" type="ORF">I316_00642</name>
</gene>
<evidence type="ECO:0000256" key="1">
    <source>
        <dbReference type="SAM" id="MobiDB-lite"/>
    </source>
</evidence>
<reference evidence="4" key="2">
    <citation type="submission" date="2013-12" db="EMBL/GenBank/DDBJ databases">
        <title>Evolution of pathogenesis and genome organization in the Tremellales.</title>
        <authorList>
            <person name="Cuomo C."/>
            <person name="Litvintseva A."/>
            <person name="Heitman J."/>
            <person name="Chen Y."/>
            <person name="Sun S."/>
            <person name="Springer D."/>
            <person name="Dromer F."/>
            <person name="Young S."/>
            <person name="Zeng Q."/>
            <person name="Chapman S."/>
            <person name="Gujja S."/>
            <person name="Saif S."/>
            <person name="Birren B."/>
        </authorList>
    </citation>
    <scope>NUCLEOTIDE SEQUENCE [LARGE SCALE GENOMIC DNA]</scope>
    <source>
        <strain evidence="4">BCC8398</strain>
    </source>
</reference>
<sequence>MRASSLTSIFGISAAFLGSGVSGAVHQVMVGQGGTKSFTPKEVAAAEGDTVQFMFVAGNHTATQSTFANPCTNEGFDSGYVPGNATNPTSYSILVNNASKPIWVYCAQGNGGHCKDGQVMAINAPATGNTFAAFLEKAQSGATGAGSNATGTNSIDSSSTDPAVSGSSNATGASSGNSTDSGLGDNSG</sequence>
<evidence type="ECO:0000313" key="4">
    <source>
        <dbReference type="Proteomes" id="UP000092666"/>
    </source>
</evidence>
<dbReference type="Gene3D" id="2.60.40.420">
    <property type="entry name" value="Cupredoxins - blue copper proteins"/>
    <property type="match status" value="1"/>
</dbReference>
<dbReference type="PANTHER" id="PTHR34883">
    <property type="entry name" value="SERINE-RICH PROTEIN, PUTATIVE-RELATED-RELATED"/>
    <property type="match status" value="1"/>
</dbReference>
<reference evidence="3 4" key="1">
    <citation type="submission" date="2013-07" db="EMBL/GenBank/DDBJ databases">
        <title>The Genome Sequence of Cryptococcus heveanensis BCC8398.</title>
        <authorList>
            <consortium name="The Broad Institute Genome Sequencing Platform"/>
            <person name="Cuomo C."/>
            <person name="Litvintseva A."/>
            <person name="Chen Y."/>
            <person name="Heitman J."/>
            <person name="Sun S."/>
            <person name="Springer D."/>
            <person name="Dromer F."/>
            <person name="Young S.K."/>
            <person name="Zeng Q."/>
            <person name="Gargeya S."/>
            <person name="Fitzgerald M."/>
            <person name="Abouelleil A."/>
            <person name="Alvarado L."/>
            <person name="Berlin A.M."/>
            <person name="Chapman S.B."/>
            <person name="Dewar J."/>
            <person name="Goldberg J."/>
            <person name="Griggs A."/>
            <person name="Gujja S."/>
            <person name="Hansen M."/>
            <person name="Howarth C."/>
            <person name="Imamovic A."/>
            <person name="Larimer J."/>
            <person name="McCowan C."/>
            <person name="Murphy C."/>
            <person name="Pearson M."/>
            <person name="Priest M."/>
            <person name="Roberts A."/>
            <person name="Saif S."/>
            <person name="Shea T."/>
            <person name="Sykes S."/>
            <person name="Wortman J."/>
            <person name="Nusbaum C."/>
            <person name="Birren B."/>
        </authorList>
    </citation>
    <scope>NUCLEOTIDE SEQUENCE [LARGE SCALE GENOMIC DNA]</scope>
    <source>
        <strain evidence="3 4">BCC8398</strain>
    </source>
</reference>
<dbReference type="CDD" id="cd00920">
    <property type="entry name" value="Cupredoxin"/>
    <property type="match status" value="1"/>
</dbReference>
<keyword evidence="4" id="KW-1185">Reference proteome</keyword>
<dbReference type="EMBL" id="KV700122">
    <property type="protein sequence ID" value="OCF37517.1"/>
    <property type="molecule type" value="Genomic_DNA"/>
</dbReference>
<dbReference type="Proteomes" id="UP000092666">
    <property type="component" value="Unassembled WGS sequence"/>
</dbReference>
<dbReference type="AlphaFoldDB" id="A0A1B9H2N9"/>
<feature type="region of interest" description="Disordered" evidence="1">
    <location>
        <begin position="142"/>
        <end position="188"/>
    </location>
</feature>
<evidence type="ECO:0008006" key="5">
    <source>
        <dbReference type="Google" id="ProtNLM"/>
    </source>
</evidence>
<dbReference type="STRING" id="1296120.A0A1B9H2N9"/>
<feature type="chain" id="PRO_5008627540" description="Phytocyanin domain-containing protein" evidence="2">
    <location>
        <begin position="24"/>
        <end position="188"/>
    </location>
</feature>
<dbReference type="InterPro" id="IPR008972">
    <property type="entry name" value="Cupredoxin"/>
</dbReference>
<feature type="compositionally biased region" description="Low complexity" evidence="1">
    <location>
        <begin position="165"/>
        <end position="179"/>
    </location>
</feature>
<protein>
    <recommendedName>
        <fullName evidence="5">Phytocyanin domain-containing protein</fullName>
    </recommendedName>
</protein>
<feature type="signal peptide" evidence="2">
    <location>
        <begin position="1"/>
        <end position="23"/>
    </location>
</feature>
<proteinExistence type="predicted"/>
<evidence type="ECO:0000256" key="2">
    <source>
        <dbReference type="SAM" id="SignalP"/>
    </source>
</evidence>
<dbReference type="InterPro" id="IPR052953">
    <property type="entry name" value="Ser-rich/MCO-related"/>
</dbReference>
<dbReference type="PANTHER" id="PTHR34883:SF15">
    <property type="entry name" value="EXTRACELLULAR SERINE-RICH PROTEIN"/>
    <property type="match status" value="1"/>
</dbReference>
<dbReference type="SUPFAM" id="SSF49503">
    <property type="entry name" value="Cupredoxins"/>
    <property type="match status" value="1"/>
</dbReference>
<organism evidence="3 4">
    <name type="scientific">Kwoniella heveanensis BCC8398</name>
    <dbReference type="NCBI Taxonomy" id="1296120"/>
    <lineage>
        <taxon>Eukaryota</taxon>
        <taxon>Fungi</taxon>
        <taxon>Dikarya</taxon>
        <taxon>Basidiomycota</taxon>
        <taxon>Agaricomycotina</taxon>
        <taxon>Tremellomycetes</taxon>
        <taxon>Tremellales</taxon>
        <taxon>Cryptococcaceae</taxon>
        <taxon>Kwoniella</taxon>
    </lineage>
</organism>
<feature type="compositionally biased region" description="Low complexity" evidence="1">
    <location>
        <begin position="142"/>
        <end position="154"/>
    </location>
</feature>
<name>A0A1B9H2N9_9TREE</name>
<evidence type="ECO:0000313" key="3">
    <source>
        <dbReference type="EMBL" id="OCF37517.1"/>
    </source>
</evidence>
<keyword evidence="2" id="KW-0732">Signal</keyword>